<reference evidence="2" key="1">
    <citation type="journal article" date="2019" name="Int. J. Syst. Evol. Microbiol.">
        <title>The Global Catalogue of Microorganisms (GCM) 10K type strain sequencing project: providing services to taxonomists for standard genome sequencing and annotation.</title>
        <authorList>
            <consortium name="The Broad Institute Genomics Platform"/>
            <consortium name="The Broad Institute Genome Sequencing Center for Infectious Disease"/>
            <person name="Wu L."/>
            <person name="Ma J."/>
        </authorList>
    </citation>
    <scope>NUCLEOTIDE SEQUENCE [LARGE SCALE GENOMIC DNA]</scope>
    <source>
        <strain evidence="2">JCM 31921</strain>
    </source>
</reference>
<dbReference type="EMBL" id="BAABEZ010000004">
    <property type="protein sequence ID" value="GAA4450418.1"/>
    <property type="molecule type" value="Genomic_DNA"/>
</dbReference>
<protein>
    <recommendedName>
        <fullName evidence="3">YCII-related domain-containing protein</fullName>
    </recommendedName>
</protein>
<dbReference type="Proteomes" id="UP001501410">
    <property type="component" value="Unassembled WGS sequence"/>
</dbReference>
<evidence type="ECO:0000313" key="1">
    <source>
        <dbReference type="EMBL" id="GAA4450418.1"/>
    </source>
</evidence>
<accession>A0ABP8MJ11</accession>
<sequence length="103" mass="11375">MQLLIVTALQEYSEQIDDIFESSGILAYSKADITGFKNTGKQISSADNWFGKEGKIAGDSLLSFSFTDEQTAQKVLIALRELNNSPNKDFPIRAFIVPVEDAI</sequence>
<keyword evidence="2" id="KW-1185">Reference proteome</keyword>
<organism evidence="1 2">
    <name type="scientific">Rurimicrobium arvi</name>
    <dbReference type="NCBI Taxonomy" id="2049916"/>
    <lineage>
        <taxon>Bacteria</taxon>
        <taxon>Pseudomonadati</taxon>
        <taxon>Bacteroidota</taxon>
        <taxon>Chitinophagia</taxon>
        <taxon>Chitinophagales</taxon>
        <taxon>Chitinophagaceae</taxon>
        <taxon>Rurimicrobium</taxon>
    </lineage>
</organism>
<evidence type="ECO:0008006" key="3">
    <source>
        <dbReference type="Google" id="ProtNLM"/>
    </source>
</evidence>
<gene>
    <name evidence="1" type="ORF">GCM10023092_06220</name>
</gene>
<dbReference type="RefSeq" id="WP_344822604.1">
    <property type="nucleotide sequence ID" value="NZ_BAABEZ010000004.1"/>
</dbReference>
<proteinExistence type="predicted"/>
<comment type="caution">
    <text evidence="1">The sequence shown here is derived from an EMBL/GenBank/DDBJ whole genome shotgun (WGS) entry which is preliminary data.</text>
</comment>
<evidence type="ECO:0000313" key="2">
    <source>
        <dbReference type="Proteomes" id="UP001501410"/>
    </source>
</evidence>
<name>A0ABP8MJ11_9BACT</name>